<keyword evidence="1 2" id="KW-0238">DNA-binding</keyword>
<dbReference type="PIRSF" id="PIRSF002070">
    <property type="entry name" value="SSB"/>
    <property type="match status" value="1"/>
</dbReference>
<dbReference type="EMBL" id="PTJC01000006">
    <property type="protein sequence ID" value="PPK86465.1"/>
    <property type="molecule type" value="Genomic_DNA"/>
</dbReference>
<dbReference type="RefSeq" id="WP_104420895.1">
    <property type="nucleotide sequence ID" value="NZ_PTJC01000006.1"/>
</dbReference>
<dbReference type="InterPro" id="IPR012340">
    <property type="entry name" value="NA-bd_OB-fold"/>
</dbReference>
<gene>
    <name evidence="3" type="ORF">CLV84_3393</name>
</gene>
<proteinExistence type="predicted"/>
<evidence type="ECO:0000256" key="2">
    <source>
        <dbReference type="PIRNR" id="PIRNR002070"/>
    </source>
</evidence>
<organism evidence="3 4">
    <name type="scientific">Neolewinella xylanilytica</name>
    <dbReference type="NCBI Taxonomy" id="1514080"/>
    <lineage>
        <taxon>Bacteria</taxon>
        <taxon>Pseudomonadati</taxon>
        <taxon>Bacteroidota</taxon>
        <taxon>Saprospiria</taxon>
        <taxon>Saprospirales</taxon>
        <taxon>Lewinellaceae</taxon>
        <taxon>Neolewinella</taxon>
    </lineage>
</organism>
<dbReference type="Proteomes" id="UP000237662">
    <property type="component" value="Unassembled WGS sequence"/>
</dbReference>
<keyword evidence="4" id="KW-1185">Reference proteome</keyword>
<comment type="caution">
    <text evidence="3">The sequence shown here is derived from an EMBL/GenBank/DDBJ whole genome shotgun (WGS) entry which is preliminary data.</text>
</comment>
<protein>
    <recommendedName>
        <fullName evidence="2">Single-stranded DNA-binding protein</fullName>
    </recommendedName>
</protein>
<dbReference type="PROSITE" id="PS50935">
    <property type="entry name" value="SSB"/>
    <property type="match status" value="1"/>
</dbReference>
<dbReference type="InterPro" id="IPR011344">
    <property type="entry name" value="ssDNA-bd"/>
</dbReference>
<dbReference type="CDD" id="cd04496">
    <property type="entry name" value="SSB_OBF"/>
    <property type="match status" value="1"/>
</dbReference>
<dbReference type="GO" id="GO:0003697">
    <property type="term" value="F:single-stranded DNA binding"/>
    <property type="evidence" value="ECO:0007669"/>
    <property type="project" value="InterPro"/>
</dbReference>
<dbReference type="Pfam" id="PF00436">
    <property type="entry name" value="SSB"/>
    <property type="match status" value="1"/>
</dbReference>
<reference evidence="3 4" key="1">
    <citation type="submission" date="2018-02" db="EMBL/GenBank/DDBJ databases">
        <title>Genomic Encyclopedia of Archaeal and Bacterial Type Strains, Phase II (KMG-II): from individual species to whole genera.</title>
        <authorList>
            <person name="Goeker M."/>
        </authorList>
    </citation>
    <scope>NUCLEOTIDE SEQUENCE [LARGE SCALE GENOMIC DNA]</scope>
    <source>
        <strain evidence="3 4">DSM 29526</strain>
    </source>
</reference>
<evidence type="ECO:0000256" key="1">
    <source>
        <dbReference type="ARBA" id="ARBA00023125"/>
    </source>
</evidence>
<dbReference type="InterPro" id="IPR000424">
    <property type="entry name" value="Primosome_PriB/ssb"/>
</dbReference>
<dbReference type="OrthoDB" id="9809878at2"/>
<dbReference type="Gene3D" id="2.40.50.140">
    <property type="entry name" value="Nucleic acid-binding proteins"/>
    <property type="match status" value="1"/>
</dbReference>
<dbReference type="AlphaFoldDB" id="A0A2S6I5M9"/>
<evidence type="ECO:0000313" key="3">
    <source>
        <dbReference type="EMBL" id="PPK86465.1"/>
    </source>
</evidence>
<evidence type="ECO:0000313" key="4">
    <source>
        <dbReference type="Proteomes" id="UP000237662"/>
    </source>
</evidence>
<name>A0A2S6I5M9_9BACT</name>
<dbReference type="GO" id="GO:0006260">
    <property type="term" value="P:DNA replication"/>
    <property type="evidence" value="ECO:0007669"/>
    <property type="project" value="InterPro"/>
</dbReference>
<sequence length="126" mass="14464">MLPFTNQLQLIGRAGHDPELLTLSDGTHRSTLRLYQNGRSGTQQEDPQIHHLVAWSGVARQLQVRVSRGDRLLIQGKLLYRRFECKGVTQVRTEIHVDHFAVLDRRMHAEMSAVAETDRPSYGHRE</sequence>
<dbReference type="SUPFAM" id="SSF50249">
    <property type="entry name" value="Nucleic acid-binding proteins"/>
    <property type="match status" value="1"/>
</dbReference>
<accession>A0A2S6I5M9</accession>